<dbReference type="Gene3D" id="3.40.50.280">
    <property type="entry name" value="Cobalamin-binding domain"/>
    <property type="match status" value="1"/>
</dbReference>
<evidence type="ECO:0000256" key="4">
    <source>
        <dbReference type="ARBA" id="ARBA00023004"/>
    </source>
</evidence>
<name>A0A2M8L7E2_9BACT</name>
<gene>
    <name evidence="7" type="ORF">COU97_01185</name>
</gene>
<dbReference type="Pfam" id="PF04055">
    <property type="entry name" value="Radical_SAM"/>
    <property type="match status" value="1"/>
</dbReference>
<dbReference type="PANTHER" id="PTHR43409:SF16">
    <property type="entry name" value="SLR0320 PROTEIN"/>
    <property type="match status" value="1"/>
</dbReference>
<accession>A0A2M8L7E2</accession>
<keyword evidence="4" id="KW-0408">Iron</keyword>
<dbReference type="PROSITE" id="PS51918">
    <property type="entry name" value="RADICAL_SAM"/>
    <property type="match status" value="1"/>
</dbReference>
<dbReference type="CDD" id="cd01335">
    <property type="entry name" value="Radical_SAM"/>
    <property type="match status" value="1"/>
</dbReference>
<dbReference type="GO" id="GO:0005829">
    <property type="term" value="C:cytosol"/>
    <property type="evidence" value="ECO:0007669"/>
    <property type="project" value="TreeGrafter"/>
</dbReference>
<dbReference type="EMBL" id="PFEM01000017">
    <property type="protein sequence ID" value="PJE70159.1"/>
    <property type="molecule type" value="Genomic_DNA"/>
</dbReference>
<keyword evidence="3" id="KW-0479">Metal-binding</keyword>
<dbReference type="InterPro" id="IPR006638">
    <property type="entry name" value="Elp3/MiaA/NifB-like_rSAM"/>
</dbReference>
<dbReference type="InterPro" id="IPR007197">
    <property type="entry name" value="rSAM"/>
</dbReference>
<evidence type="ECO:0000259" key="6">
    <source>
        <dbReference type="PROSITE" id="PS51918"/>
    </source>
</evidence>
<dbReference type="PANTHER" id="PTHR43409">
    <property type="entry name" value="ANAEROBIC MAGNESIUM-PROTOPORPHYRIN IX MONOMETHYL ESTER CYCLASE-RELATED"/>
    <property type="match status" value="1"/>
</dbReference>
<dbReference type="Gene3D" id="3.80.30.20">
    <property type="entry name" value="tm_1862 like domain"/>
    <property type="match status" value="1"/>
</dbReference>
<evidence type="ECO:0000313" key="8">
    <source>
        <dbReference type="Proteomes" id="UP000231579"/>
    </source>
</evidence>
<dbReference type="Proteomes" id="UP000231579">
    <property type="component" value="Unassembled WGS sequence"/>
</dbReference>
<dbReference type="InterPro" id="IPR034466">
    <property type="entry name" value="Methyltransferase_Class_B"/>
</dbReference>
<reference evidence="8" key="1">
    <citation type="submission" date="2017-09" db="EMBL/GenBank/DDBJ databases">
        <title>Depth-based differentiation of microbial function through sediment-hosted aquifers and enrichment of novel symbionts in the deep terrestrial subsurface.</title>
        <authorList>
            <person name="Probst A.J."/>
            <person name="Ladd B."/>
            <person name="Jarett J.K."/>
            <person name="Geller-Mcgrath D.E."/>
            <person name="Sieber C.M.K."/>
            <person name="Emerson J.B."/>
            <person name="Anantharaman K."/>
            <person name="Thomas B.C."/>
            <person name="Malmstrom R."/>
            <person name="Stieglmeier M."/>
            <person name="Klingl A."/>
            <person name="Woyke T."/>
            <person name="Ryan C.M."/>
            <person name="Banfield J.F."/>
        </authorList>
    </citation>
    <scope>NUCLEOTIDE SEQUENCE [LARGE SCALE GENOMIC DNA]</scope>
</reference>
<dbReference type="GO" id="GO:0046872">
    <property type="term" value="F:metal ion binding"/>
    <property type="evidence" value="ECO:0007669"/>
    <property type="project" value="UniProtKB-KW"/>
</dbReference>
<evidence type="ECO:0000256" key="3">
    <source>
        <dbReference type="ARBA" id="ARBA00022723"/>
    </source>
</evidence>
<proteinExistence type="predicted"/>
<dbReference type="SMART" id="SM00729">
    <property type="entry name" value="Elp3"/>
    <property type="match status" value="1"/>
</dbReference>
<sequence length="483" mass="55177">MKIHFLIPPADSNGQKVFDRIFGCNYGFFTHHNVLFLSAATLLQQQGYEVVVSDCFVEKISLDQALARGGDIFVFYSVFLSRALDLKAAAQIRSRRRNVPVIFLGSDPNYYSDKYLTRKNYFLVRAEPEYSLLELVQKLSKKARDFSSVKGISWVKNNQVVHNPSRSFIDHLNQLPIPNRLLYRKPLAYPNARFGQFPSTTALFSRGCAYRCYYCFPNTLSYTRELDYKRRHRCKPPVRVRSAAKVIAEMKLIASQGFRSVSILDDQFLWDRKRTDQILAGIKDLGLEISILARCDRITDFKLAKAMRRAGIKHIAFGVESFDQPILDYIKKDLDVKTIEKGISFCQKAGIEPEVNILIGSCPLETKKTIRETLSRVAALKINIVHINVCTPFPGTEFARIAKAKGWMTVPEYVPIDSSAQSLIAYPHLSDKQLVRAVKGFVLKHYFNPVYLFKRIRELRSARDLLAKIKAGLNEFNLLLIGK</sequence>
<evidence type="ECO:0000313" key="7">
    <source>
        <dbReference type="EMBL" id="PJE70159.1"/>
    </source>
</evidence>
<feature type="domain" description="Radical SAM core" evidence="6">
    <location>
        <begin position="194"/>
        <end position="433"/>
    </location>
</feature>
<dbReference type="GO" id="GO:0003824">
    <property type="term" value="F:catalytic activity"/>
    <property type="evidence" value="ECO:0007669"/>
    <property type="project" value="InterPro"/>
</dbReference>
<evidence type="ECO:0000256" key="2">
    <source>
        <dbReference type="ARBA" id="ARBA00022691"/>
    </source>
</evidence>
<dbReference type="SFLD" id="SFLDG01123">
    <property type="entry name" value="methyltransferase_(Class_B)"/>
    <property type="match status" value="1"/>
</dbReference>
<dbReference type="SFLD" id="SFLDS00029">
    <property type="entry name" value="Radical_SAM"/>
    <property type="match status" value="1"/>
</dbReference>
<evidence type="ECO:0000256" key="1">
    <source>
        <dbReference type="ARBA" id="ARBA00001966"/>
    </source>
</evidence>
<evidence type="ECO:0000256" key="5">
    <source>
        <dbReference type="ARBA" id="ARBA00023014"/>
    </source>
</evidence>
<protein>
    <recommendedName>
        <fullName evidence="6">Radical SAM core domain-containing protein</fullName>
    </recommendedName>
</protein>
<keyword evidence="2" id="KW-0949">S-adenosyl-L-methionine</keyword>
<organism evidence="7 8">
    <name type="scientific">Candidatus Shapirobacteria bacterium CG10_big_fil_rev_8_21_14_0_10_48_15</name>
    <dbReference type="NCBI Taxonomy" id="1974484"/>
    <lineage>
        <taxon>Bacteria</taxon>
        <taxon>Candidatus Shapironibacteriota</taxon>
    </lineage>
</organism>
<dbReference type="InterPro" id="IPR058240">
    <property type="entry name" value="rSAM_sf"/>
</dbReference>
<dbReference type="InterPro" id="IPR023404">
    <property type="entry name" value="rSAM_horseshoe"/>
</dbReference>
<comment type="caution">
    <text evidence="7">The sequence shown here is derived from an EMBL/GenBank/DDBJ whole genome shotgun (WGS) entry which is preliminary data.</text>
</comment>
<dbReference type="SUPFAM" id="SSF102114">
    <property type="entry name" value="Radical SAM enzymes"/>
    <property type="match status" value="1"/>
</dbReference>
<dbReference type="InterPro" id="IPR051198">
    <property type="entry name" value="BchE-like"/>
</dbReference>
<dbReference type="GO" id="GO:0051539">
    <property type="term" value="F:4 iron, 4 sulfur cluster binding"/>
    <property type="evidence" value="ECO:0007669"/>
    <property type="project" value="UniProtKB-KW"/>
</dbReference>
<keyword evidence="5" id="KW-0411">Iron-sulfur</keyword>
<dbReference type="AlphaFoldDB" id="A0A2M8L7E2"/>
<dbReference type="SFLD" id="SFLDG01082">
    <property type="entry name" value="B12-binding_domain_containing"/>
    <property type="match status" value="1"/>
</dbReference>
<comment type="cofactor">
    <cofactor evidence="1">
        <name>[4Fe-4S] cluster</name>
        <dbReference type="ChEBI" id="CHEBI:49883"/>
    </cofactor>
</comment>